<dbReference type="KEGG" id="tact:SG35_011715"/>
<reference evidence="2 3" key="1">
    <citation type="journal article" date="2015" name="Genome Announc.">
        <title>Draft Genome Sequences of Marine Isolates of Thalassomonas viridans and Thalassomonas actiniarum.</title>
        <authorList>
            <person name="Olonade I."/>
            <person name="van Zyl L.J."/>
            <person name="Trindade M."/>
        </authorList>
    </citation>
    <scope>NUCLEOTIDE SEQUENCE [LARGE SCALE GENOMIC DNA]</scope>
    <source>
        <strain evidence="2 3">A5K-106</strain>
    </source>
</reference>
<evidence type="ECO:0000313" key="3">
    <source>
        <dbReference type="Proteomes" id="UP000032568"/>
    </source>
</evidence>
<feature type="region of interest" description="Disordered" evidence="1">
    <location>
        <begin position="454"/>
        <end position="478"/>
    </location>
</feature>
<dbReference type="RefSeq" id="WP_044831538.1">
    <property type="nucleotide sequence ID" value="NZ_CP059735.1"/>
</dbReference>
<gene>
    <name evidence="2" type="ORF">SG35_011715</name>
</gene>
<evidence type="ECO:0000313" key="2">
    <source>
        <dbReference type="EMBL" id="WDE01243.1"/>
    </source>
</evidence>
<feature type="compositionally biased region" description="Basic residues" evidence="1">
    <location>
        <begin position="460"/>
        <end position="476"/>
    </location>
</feature>
<evidence type="ECO:0000256" key="1">
    <source>
        <dbReference type="SAM" id="MobiDB-lite"/>
    </source>
</evidence>
<sequence>MEEDNSSSSSFPLNKPKQKLAEYWKAILQQSDSFDKNVDLQKFVPQHASKKMIQDIIDDREKMILMKEDPNKTDLSDKRLDIAWTYSDMEGFGDINAMVKTMLNTTYQLKSLGLTKGSIQIYESTTEEMHLTSVNAIKLLKTLAGLLEIKYSKELNAIVEDKDLPEEKKVKEVEIKRIVDEIKQALLKNYCPGFDVYLERNEEIKDCITFDIPSNHAQQAKQGEVKYDYKQYGFDGNNALGYGLFRLGKTSLPKSFSKNQISALINTKLRQALNVELKGGAVGYFSDNLKKALPIWESRILFEEEKQKKKQEESQEETLRYLVLAHSYKDVKDCITEDAIVFLWDNNSNSIKPLEKVTDIKGKRIIVVLEDGTRFSPYELSDLFCHSLSPIGVSGDQSTTEALDAITEKILDDDICIYVAATGQGQMLTDLRQAIDYIADKDFTYGVSEYKGDNKQEQKQKKKQKQTQKKKQKQKQKQTESIETKAFLEVNSAPKTSNLIKVNPAICSQLKTHEFHELVTSLIIRHLIVSKAGVENSELV</sequence>
<name>A0AAF0C581_9GAMM</name>
<dbReference type="AlphaFoldDB" id="A0AAF0C581"/>
<protein>
    <submittedName>
        <fullName evidence="2">Uncharacterized protein</fullName>
    </submittedName>
</protein>
<dbReference type="Proteomes" id="UP000032568">
    <property type="component" value="Chromosome"/>
</dbReference>
<reference evidence="2 3" key="2">
    <citation type="journal article" date="2022" name="Mar. Drugs">
        <title>Bioassay-Guided Fractionation Leads to the Detection of Cholic Acid Generated by the Rare Thalassomonas sp.</title>
        <authorList>
            <person name="Pheiffer F."/>
            <person name="Schneider Y.K."/>
            <person name="Hansen E.H."/>
            <person name="Andersen J.H."/>
            <person name="Isaksson J."/>
            <person name="Busche T."/>
            <person name="R C."/>
            <person name="Kalinowski J."/>
            <person name="Zyl L.V."/>
            <person name="Trindade M."/>
        </authorList>
    </citation>
    <scope>NUCLEOTIDE SEQUENCE [LARGE SCALE GENOMIC DNA]</scope>
    <source>
        <strain evidence="2 3">A5K-106</strain>
    </source>
</reference>
<keyword evidence="3" id="KW-1185">Reference proteome</keyword>
<dbReference type="EMBL" id="CP059735">
    <property type="protein sequence ID" value="WDE01243.1"/>
    <property type="molecule type" value="Genomic_DNA"/>
</dbReference>
<proteinExistence type="predicted"/>
<accession>A0AAF0C581</accession>
<organism evidence="2 3">
    <name type="scientific">Thalassomonas actiniarum</name>
    <dbReference type="NCBI Taxonomy" id="485447"/>
    <lineage>
        <taxon>Bacteria</taxon>
        <taxon>Pseudomonadati</taxon>
        <taxon>Pseudomonadota</taxon>
        <taxon>Gammaproteobacteria</taxon>
        <taxon>Alteromonadales</taxon>
        <taxon>Colwelliaceae</taxon>
        <taxon>Thalassomonas</taxon>
    </lineage>
</organism>